<evidence type="ECO:0000313" key="4">
    <source>
        <dbReference type="EMBL" id="GDY76087.1"/>
    </source>
</evidence>
<feature type="signal peptide" evidence="2">
    <location>
        <begin position="1"/>
        <end position="29"/>
    </location>
</feature>
<feature type="region of interest" description="Disordered" evidence="1">
    <location>
        <begin position="72"/>
        <end position="124"/>
    </location>
</feature>
<organism evidence="4 5">
    <name type="scientific">Streptomyces avermitilis</name>
    <dbReference type="NCBI Taxonomy" id="33903"/>
    <lineage>
        <taxon>Bacteria</taxon>
        <taxon>Bacillati</taxon>
        <taxon>Actinomycetota</taxon>
        <taxon>Actinomycetes</taxon>
        <taxon>Kitasatosporales</taxon>
        <taxon>Streptomycetaceae</taxon>
        <taxon>Streptomyces</taxon>
    </lineage>
</organism>
<feature type="compositionally biased region" description="Basic and acidic residues" evidence="1">
    <location>
        <begin position="75"/>
        <end position="93"/>
    </location>
</feature>
<evidence type="ECO:0000256" key="2">
    <source>
        <dbReference type="SAM" id="SignalP"/>
    </source>
</evidence>
<evidence type="ECO:0000313" key="6">
    <source>
        <dbReference type="Proteomes" id="UP000302139"/>
    </source>
</evidence>
<gene>
    <name evidence="3" type="ORF">SAV14893_031620</name>
    <name evidence="4" type="ORF">SAV31267_055720</name>
</gene>
<dbReference type="EMBL" id="BJHY01000001">
    <property type="protein sequence ID" value="GDY76087.1"/>
    <property type="molecule type" value="Genomic_DNA"/>
</dbReference>
<evidence type="ECO:0000313" key="3">
    <source>
        <dbReference type="EMBL" id="GDY63769.1"/>
    </source>
</evidence>
<evidence type="ECO:0000256" key="1">
    <source>
        <dbReference type="SAM" id="MobiDB-lite"/>
    </source>
</evidence>
<dbReference type="Proteomes" id="UP000302139">
    <property type="component" value="Unassembled WGS sequence"/>
</dbReference>
<dbReference type="EMBL" id="BJHX01000001">
    <property type="protein sequence ID" value="GDY63769.1"/>
    <property type="molecule type" value="Genomic_DNA"/>
</dbReference>
<keyword evidence="2" id="KW-0732">Signal</keyword>
<sequence>MGRVPRTVRVSWPAAGAPLAKLTLPNVSAAAAPVTNNARLPIPWSSSHMTAAPRMSGDMGGAGVARTTLVFSRELPGKGREAGEEDTGGRRESAAAGVADDDPRRGRNTRGLCRPDHRKRMLEG</sequence>
<comment type="caution">
    <text evidence="4">The sequence shown here is derived from an EMBL/GenBank/DDBJ whole genome shotgun (WGS) entry which is preliminary data.</text>
</comment>
<evidence type="ECO:0008006" key="7">
    <source>
        <dbReference type="Google" id="ProtNLM"/>
    </source>
</evidence>
<dbReference type="Proteomes" id="UP000299211">
    <property type="component" value="Unassembled WGS sequence"/>
</dbReference>
<reference evidence="3 6" key="2">
    <citation type="submission" date="2019-04" db="EMBL/GenBank/DDBJ databases">
        <title>Draft genome sequences of Streptomyces avermitilis NBRC 14893.</title>
        <authorList>
            <person name="Komaki H."/>
            <person name="Tamura T."/>
            <person name="Hosoyama A."/>
        </authorList>
    </citation>
    <scope>NUCLEOTIDE SEQUENCE [LARGE SCALE GENOMIC DNA]</scope>
    <source>
        <strain evidence="3 6">NBRC 14893</strain>
    </source>
</reference>
<proteinExistence type="predicted"/>
<feature type="chain" id="PRO_5038238709" description="Secreted protein" evidence="2">
    <location>
        <begin position="30"/>
        <end position="124"/>
    </location>
</feature>
<protein>
    <recommendedName>
        <fullName evidence="7">Secreted protein</fullName>
    </recommendedName>
</protein>
<name>A0A4D4MYE9_STRAX</name>
<dbReference type="AlphaFoldDB" id="A0A4D4MYE9"/>
<accession>A0A4D4MYE9</accession>
<reference evidence="4 5" key="1">
    <citation type="submission" date="2019-04" db="EMBL/GenBank/DDBJ databases">
        <title>Draft genome sequences of Streptomyces avermitilis ATCC 31267.</title>
        <authorList>
            <person name="Komaki H."/>
            <person name="Tamura T."/>
            <person name="Hosoyama A."/>
        </authorList>
    </citation>
    <scope>NUCLEOTIDE SEQUENCE [LARGE SCALE GENOMIC DNA]</scope>
    <source>
        <strain evidence="4 5">ATCC 31267</strain>
    </source>
</reference>
<evidence type="ECO:0000313" key="5">
    <source>
        <dbReference type="Proteomes" id="UP000299211"/>
    </source>
</evidence>